<evidence type="ECO:0000259" key="1">
    <source>
        <dbReference type="PROSITE" id="PS51707"/>
    </source>
</evidence>
<gene>
    <name evidence="2" type="ORF">PRZ03_19045</name>
</gene>
<dbReference type="InterPro" id="IPR012042">
    <property type="entry name" value="NeuTTM/CthTTM-like"/>
</dbReference>
<organism evidence="2 3">
    <name type="scientific">Roseateles albus</name>
    <dbReference type="NCBI Taxonomy" id="2987525"/>
    <lineage>
        <taxon>Bacteria</taxon>
        <taxon>Pseudomonadati</taxon>
        <taxon>Pseudomonadota</taxon>
        <taxon>Betaproteobacteria</taxon>
        <taxon>Burkholderiales</taxon>
        <taxon>Sphaerotilaceae</taxon>
        <taxon>Roseateles</taxon>
    </lineage>
</organism>
<feature type="domain" description="CYTH" evidence="1">
    <location>
        <begin position="2"/>
        <end position="147"/>
    </location>
</feature>
<dbReference type="RefSeq" id="WP_273601835.1">
    <property type="nucleotide sequence ID" value="NZ_JAQQXT010000013.1"/>
</dbReference>
<protein>
    <submittedName>
        <fullName evidence="2">CYTH domain-containing protein</fullName>
    </submittedName>
</protein>
<evidence type="ECO:0000313" key="3">
    <source>
        <dbReference type="Proteomes" id="UP001221189"/>
    </source>
</evidence>
<dbReference type="InterPro" id="IPR033469">
    <property type="entry name" value="CYTH-like_dom_sf"/>
</dbReference>
<proteinExistence type="predicted"/>
<dbReference type="InterPro" id="IPR023577">
    <property type="entry name" value="CYTH_domain"/>
</dbReference>
<dbReference type="CDD" id="cd07891">
    <property type="entry name" value="CYTH-like_CthTTM-like_1"/>
    <property type="match status" value="1"/>
</dbReference>
<comment type="caution">
    <text evidence="2">The sequence shown here is derived from an EMBL/GenBank/DDBJ whole genome shotgun (WGS) entry which is preliminary data.</text>
</comment>
<keyword evidence="3" id="KW-1185">Reference proteome</keyword>
<accession>A0ABT5KIA5</accession>
<dbReference type="Proteomes" id="UP001221189">
    <property type="component" value="Unassembled WGS sequence"/>
</dbReference>
<dbReference type="Gene3D" id="2.40.320.10">
    <property type="entry name" value="Hypothetical Protein Pfu-838710-001"/>
    <property type="match status" value="1"/>
</dbReference>
<dbReference type="PANTHER" id="PTHR40114">
    <property type="entry name" value="SLR0698 PROTEIN"/>
    <property type="match status" value="1"/>
</dbReference>
<dbReference type="PANTHER" id="PTHR40114:SF1">
    <property type="entry name" value="SLR0698 PROTEIN"/>
    <property type="match status" value="1"/>
</dbReference>
<dbReference type="SMART" id="SM01118">
    <property type="entry name" value="CYTH"/>
    <property type="match status" value="1"/>
</dbReference>
<evidence type="ECO:0000313" key="2">
    <source>
        <dbReference type="EMBL" id="MDC8773675.1"/>
    </source>
</evidence>
<sequence>MGIEIERKFLVIGEAWKLHDAGEYISQGYLNRDPARTVRVRIKGEQAWLTVKGQSIGASRAEFEYEVPLRDAEQMLALCDGPRVEKIRRQVPFGGMNWELDEFLGDNAGLVVAEIELSSPDQQFDLPPWLGQEVTEETRYFNSQLATHPFSSW</sequence>
<dbReference type="Pfam" id="PF01928">
    <property type="entry name" value="CYTH"/>
    <property type="match status" value="1"/>
</dbReference>
<reference evidence="2 3" key="1">
    <citation type="submission" date="2022-10" db="EMBL/GenBank/DDBJ databases">
        <title>Paucibacter sp. hw1 Genome sequencing.</title>
        <authorList>
            <person name="Park S."/>
        </authorList>
    </citation>
    <scope>NUCLEOTIDE SEQUENCE [LARGE SCALE GENOMIC DNA]</scope>
    <source>
        <strain evidence="3">hw1</strain>
    </source>
</reference>
<dbReference type="EMBL" id="JAQQXT010000013">
    <property type="protein sequence ID" value="MDC8773675.1"/>
    <property type="molecule type" value="Genomic_DNA"/>
</dbReference>
<dbReference type="PIRSF" id="PIRSF016487">
    <property type="entry name" value="CYTH_UCP016487"/>
    <property type="match status" value="1"/>
</dbReference>
<dbReference type="SUPFAM" id="SSF55154">
    <property type="entry name" value="CYTH-like phosphatases"/>
    <property type="match status" value="1"/>
</dbReference>
<name>A0ABT5KIA5_9BURK</name>
<dbReference type="PROSITE" id="PS51707">
    <property type="entry name" value="CYTH"/>
    <property type="match status" value="1"/>
</dbReference>